<evidence type="ECO:0000313" key="2">
    <source>
        <dbReference type="Proteomes" id="UP001157502"/>
    </source>
</evidence>
<sequence>MSKENNNILPPLSSFERLPYNECQHGDSEKRAGQQVSMLEGAGSCNVRASTRVDCTSGILSTRPAHVTSQVVQQGRIHTSVGEIRNHGCGNEFACLVGKPRFLKHLESYLKRELQTLYPKQPKFQELKLQAYREVFDCFIHNFKTYKTLLSAIKNEYEMTLASLRDQIRELEPLHAHLALVSEKCEKRILCLQEEKRAEIRALKQERQKDVENMTEIQRTLQAQVDCLKKNLASQYLMYREERDARRLLISNIASMSYEPNEEPDKEQEELVDPVKDKLALKVCREDLTKAQLELNRLQAEYSNFVHRRDWETLDHNHKDNLLKLEILQKDFDQMKAEYDTILEVHKQITTQRDSLQEELDGFREVFTPRPEWEQCAEMVGGSTHWAELSQDHSSQQRLAILLAELGGKTS</sequence>
<dbReference type="Proteomes" id="UP001157502">
    <property type="component" value="Chromosome 13"/>
</dbReference>
<proteinExistence type="predicted"/>
<protein>
    <submittedName>
        <fullName evidence="1">Uncharacterized protein</fullName>
    </submittedName>
</protein>
<reference evidence="1" key="1">
    <citation type="submission" date="2021-05" db="EMBL/GenBank/DDBJ databases">
        <authorList>
            <person name="Pan Q."/>
            <person name="Jouanno E."/>
            <person name="Zahm M."/>
            <person name="Klopp C."/>
            <person name="Cabau C."/>
            <person name="Louis A."/>
            <person name="Berthelot C."/>
            <person name="Parey E."/>
            <person name="Roest Crollius H."/>
            <person name="Montfort J."/>
            <person name="Robinson-Rechavi M."/>
            <person name="Bouchez O."/>
            <person name="Lampietro C."/>
            <person name="Lopez Roques C."/>
            <person name="Donnadieu C."/>
            <person name="Postlethwait J."/>
            <person name="Bobe J."/>
            <person name="Dillon D."/>
            <person name="Chandos A."/>
            <person name="von Hippel F."/>
            <person name="Guiguen Y."/>
        </authorList>
    </citation>
    <scope>NUCLEOTIDE SEQUENCE</scope>
    <source>
        <strain evidence="1">YG-Jan2019</strain>
    </source>
</reference>
<gene>
    <name evidence="1" type="ORF">DPEC_G00166930</name>
</gene>
<comment type="caution">
    <text evidence="1">The sequence shown here is derived from an EMBL/GenBank/DDBJ whole genome shotgun (WGS) entry which is preliminary data.</text>
</comment>
<accession>A0ACC2GI41</accession>
<dbReference type="EMBL" id="CM055740">
    <property type="protein sequence ID" value="KAJ8003201.1"/>
    <property type="molecule type" value="Genomic_DNA"/>
</dbReference>
<name>A0ACC2GI41_DALPE</name>
<evidence type="ECO:0000313" key="1">
    <source>
        <dbReference type="EMBL" id="KAJ8003201.1"/>
    </source>
</evidence>
<keyword evidence="2" id="KW-1185">Reference proteome</keyword>
<organism evidence="1 2">
    <name type="scientific">Dallia pectoralis</name>
    <name type="common">Alaska blackfish</name>
    <dbReference type="NCBI Taxonomy" id="75939"/>
    <lineage>
        <taxon>Eukaryota</taxon>
        <taxon>Metazoa</taxon>
        <taxon>Chordata</taxon>
        <taxon>Craniata</taxon>
        <taxon>Vertebrata</taxon>
        <taxon>Euteleostomi</taxon>
        <taxon>Actinopterygii</taxon>
        <taxon>Neopterygii</taxon>
        <taxon>Teleostei</taxon>
        <taxon>Protacanthopterygii</taxon>
        <taxon>Esociformes</taxon>
        <taxon>Umbridae</taxon>
        <taxon>Dallia</taxon>
    </lineage>
</organism>